<comment type="caution">
    <text evidence="2">The sequence shown here is derived from an EMBL/GenBank/DDBJ whole genome shotgun (WGS) entry which is preliminary data.</text>
</comment>
<dbReference type="EMBL" id="QRJS01000044">
    <property type="protein sequence ID" value="RHH40331.1"/>
    <property type="molecule type" value="Genomic_DNA"/>
</dbReference>
<evidence type="ECO:0008006" key="4">
    <source>
        <dbReference type="Google" id="ProtNLM"/>
    </source>
</evidence>
<proteinExistence type="predicted"/>
<organism evidence="2 3">
    <name type="scientific">Phocaeicola plebeius</name>
    <dbReference type="NCBI Taxonomy" id="310297"/>
    <lineage>
        <taxon>Bacteria</taxon>
        <taxon>Pseudomonadati</taxon>
        <taxon>Bacteroidota</taxon>
        <taxon>Bacteroidia</taxon>
        <taxon>Bacteroidales</taxon>
        <taxon>Bacteroidaceae</taxon>
        <taxon>Phocaeicola</taxon>
    </lineage>
</organism>
<feature type="transmembrane region" description="Helical" evidence="1">
    <location>
        <begin position="121"/>
        <end position="139"/>
    </location>
</feature>
<feature type="transmembrane region" description="Helical" evidence="1">
    <location>
        <begin position="20"/>
        <end position="41"/>
    </location>
</feature>
<gene>
    <name evidence="2" type="ORF">DW204_13255</name>
</gene>
<keyword evidence="1" id="KW-0812">Transmembrane</keyword>
<keyword evidence="1" id="KW-0472">Membrane</keyword>
<name>A0A414WS64_9BACT</name>
<sequence>MDVVIYSKNKEMKRVTNKELISVILVNIGLLAAAVFMWLIYDRRQTIIKSEEPIQNYSVLEVYCQTRRNSSSILIEFNGKQYYVAVARDKCIQFDPQKIKLFYDKERDKVYEESGAVVRHLVPNFILYLCSCIWLFVVIKKRLSS</sequence>
<dbReference type="Proteomes" id="UP000284998">
    <property type="component" value="Unassembled WGS sequence"/>
</dbReference>
<evidence type="ECO:0000313" key="3">
    <source>
        <dbReference type="Proteomes" id="UP000284998"/>
    </source>
</evidence>
<dbReference type="AlphaFoldDB" id="A0A414WS64"/>
<reference evidence="2 3" key="1">
    <citation type="submission" date="2018-08" db="EMBL/GenBank/DDBJ databases">
        <title>A genome reference for cultivated species of the human gut microbiota.</title>
        <authorList>
            <person name="Zou Y."/>
            <person name="Xue W."/>
            <person name="Luo G."/>
        </authorList>
    </citation>
    <scope>NUCLEOTIDE SEQUENCE [LARGE SCALE GENOMIC DNA]</scope>
    <source>
        <strain evidence="2 3">AM17-44</strain>
    </source>
</reference>
<accession>A0A414WS64</accession>
<evidence type="ECO:0000256" key="1">
    <source>
        <dbReference type="SAM" id="Phobius"/>
    </source>
</evidence>
<keyword evidence="1" id="KW-1133">Transmembrane helix</keyword>
<evidence type="ECO:0000313" key="2">
    <source>
        <dbReference type="EMBL" id="RHH40331.1"/>
    </source>
</evidence>
<protein>
    <recommendedName>
        <fullName evidence="4">DUF3592 domain-containing protein</fullName>
    </recommendedName>
</protein>